<dbReference type="AlphaFoldDB" id="W4V5L1"/>
<keyword evidence="1" id="KW-0624">Polysaccharide degradation</keyword>
<dbReference type="STRING" id="1294263.JCM21531_2199"/>
<keyword evidence="1" id="KW-0858">Xylan degradation</keyword>
<keyword evidence="1" id="KW-0378">Hydrolase</keyword>
<dbReference type="GO" id="GO:0045493">
    <property type="term" value="P:xylan catabolic process"/>
    <property type="evidence" value="ECO:0007669"/>
    <property type="project" value="UniProtKB-KW"/>
</dbReference>
<dbReference type="Proteomes" id="UP000019109">
    <property type="component" value="Unassembled WGS sequence"/>
</dbReference>
<gene>
    <name evidence="1" type="ORF">JCM21531_2199</name>
</gene>
<name>W4V5L1_9FIRM</name>
<dbReference type="RefSeq" id="WP_243467416.1">
    <property type="nucleotide sequence ID" value="NZ_BAVR01000023.1"/>
</dbReference>
<evidence type="ECO:0000313" key="1">
    <source>
        <dbReference type="EMBL" id="GAE88730.1"/>
    </source>
</evidence>
<accession>W4V5L1</accession>
<keyword evidence="1" id="KW-0326">Glycosidase</keyword>
<dbReference type="EMBL" id="BAVR01000023">
    <property type="protein sequence ID" value="GAE88730.1"/>
    <property type="molecule type" value="Genomic_DNA"/>
</dbReference>
<sequence length="126" mass="14346">MTINAPEEPDSDLRTEDYELNIKIKKDGSFIDPETVVNNIQLLTDRNTPPLEGYNYKYLVDNKGVLYLKVIIEDTLITKPSEKIRLNVSLKNLDGGSYEVVGKIEVIDPISRQRLAFSDEAVYKVK</sequence>
<dbReference type="GO" id="GO:0016798">
    <property type="term" value="F:hydrolase activity, acting on glycosyl bonds"/>
    <property type="evidence" value="ECO:0007669"/>
    <property type="project" value="UniProtKB-KW"/>
</dbReference>
<proteinExistence type="predicted"/>
<keyword evidence="1" id="KW-0119">Carbohydrate metabolism</keyword>
<organism evidence="1 2">
    <name type="scientific">Acetivibrio straminisolvens JCM 21531</name>
    <dbReference type="NCBI Taxonomy" id="1294263"/>
    <lineage>
        <taxon>Bacteria</taxon>
        <taxon>Bacillati</taxon>
        <taxon>Bacillota</taxon>
        <taxon>Clostridia</taxon>
        <taxon>Eubacteriales</taxon>
        <taxon>Oscillospiraceae</taxon>
        <taxon>Acetivibrio</taxon>
    </lineage>
</organism>
<protein>
    <submittedName>
        <fullName evidence="1">Endo-1,4-beta-xylanase A</fullName>
    </submittedName>
</protein>
<reference evidence="1" key="1">
    <citation type="journal article" date="2014" name="Genome Announc.">
        <title>Draft Genome Sequence of Clostridium straminisolvens Strain JCM 21531T, Isolated from a Cellulose-Degrading Bacterial Community.</title>
        <authorList>
            <person name="Yuki M."/>
            <person name="Oshima K."/>
            <person name="Suda W."/>
            <person name="Sakamoto M."/>
            <person name="Kitamura K."/>
            <person name="Iida T."/>
            <person name="Hattori M."/>
            <person name="Ohkuma M."/>
        </authorList>
    </citation>
    <scope>NUCLEOTIDE SEQUENCE [LARGE SCALE GENOMIC DNA]</scope>
    <source>
        <strain evidence="1">JCM 21531</strain>
    </source>
</reference>
<comment type="caution">
    <text evidence="1">The sequence shown here is derived from an EMBL/GenBank/DDBJ whole genome shotgun (WGS) entry which is preliminary data.</text>
</comment>
<evidence type="ECO:0000313" key="2">
    <source>
        <dbReference type="Proteomes" id="UP000019109"/>
    </source>
</evidence>
<keyword evidence="2" id="KW-1185">Reference proteome</keyword>